<evidence type="ECO:0000256" key="1">
    <source>
        <dbReference type="SAM" id="MobiDB-lite"/>
    </source>
</evidence>
<proteinExistence type="predicted"/>
<name>A0A319CSB8_9EURO</name>
<keyword evidence="3" id="KW-1185">Reference proteome</keyword>
<feature type="region of interest" description="Disordered" evidence="1">
    <location>
        <begin position="108"/>
        <end position="152"/>
    </location>
</feature>
<dbReference type="Proteomes" id="UP000247810">
    <property type="component" value="Unassembled WGS sequence"/>
</dbReference>
<evidence type="ECO:0000313" key="2">
    <source>
        <dbReference type="EMBL" id="PYH87379.1"/>
    </source>
</evidence>
<sequence>MAYTIERLELAKKLFLKRKSPITPEPTRRQYSLRKRSSAQSTLTSWLDEDGTDDYDPKVERAQLLKRKRASKSDNHSPKRKKPPRSLIIKVHMESEAGRAYLASLPIYQDDQPDHNGSQPQPQSSPSSPPPLPPTTPPPPSPPTPTYPLPKTIKTSLVHPINIEHTPPPDSSLPCHWCTSPIYGILGLGPRTVQVLDYGDGTYLEISGDHAAEKRQSSRMCVTCALERIHILRCPAHRIIPLRGVDVETFDFGGAYEGLATAFGMYAGETVGMNTTWCALCPNPAFFGCATKQTTNVYLEELGEGNEEVGCGLVVCERCEVLMGWFGGDLGQVVRRNEMDDPDNGCRADVEFLVPGNWLYRRYVG</sequence>
<feature type="region of interest" description="Disordered" evidence="1">
    <location>
        <begin position="21"/>
        <end position="88"/>
    </location>
</feature>
<accession>A0A319CSB8</accession>
<dbReference type="EMBL" id="KZ826268">
    <property type="protein sequence ID" value="PYH87379.1"/>
    <property type="molecule type" value="Genomic_DNA"/>
</dbReference>
<reference evidence="2 3" key="1">
    <citation type="submission" date="2018-02" db="EMBL/GenBank/DDBJ databases">
        <title>The genomes of Aspergillus section Nigri reveals drivers in fungal speciation.</title>
        <authorList>
            <consortium name="DOE Joint Genome Institute"/>
            <person name="Vesth T.C."/>
            <person name="Nybo J."/>
            <person name="Theobald S."/>
            <person name="Brandl J."/>
            <person name="Frisvad J.C."/>
            <person name="Nielsen K.F."/>
            <person name="Lyhne E.K."/>
            <person name="Kogle M.E."/>
            <person name="Kuo A."/>
            <person name="Riley R."/>
            <person name="Clum A."/>
            <person name="Nolan M."/>
            <person name="Lipzen A."/>
            <person name="Salamov A."/>
            <person name="Henrissat B."/>
            <person name="Wiebenga A."/>
            <person name="De vries R.P."/>
            <person name="Grigoriev I.V."/>
            <person name="Mortensen U.H."/>
            <person name="Andersen M.R."/>
            <person name="Baker S.E."/>
        </authorList>
    </citation>
    <scope>NUCLEOTIDE SEQUENCE [LARGE SCALE GENOMIC DNA]</scope>
    <source>
        <strain evidence="2 3">CBS 707.79</strain>
    </source>
</reference>
<gene>
    <name evidence="2" type="ORF">BO71DRAFT_472809</name>
</gene>
<dbReference type="AlphaFoldDB" id="A0A319CSB8"/>
<dbReference type="STRING" id="1448320.A0A319CSB8"/>
<evidence type="ECO:0008006" key="4">
    <source>
        <dbReference type="Google" id="ProtNLM"/>
    </source>
</evidence>
<evidence type="ECO:0000313" key="3">
    <source>
        <dbReference type="Proteomes" id="UP000247810"/>
    </source>
</evidence>
<organism evidence="2 3">
    <name type="scientific">Aspergillus ellipticus CBS 707.79</name>
    <dbReference type="NCBI Taxonomy" id="1448320"/>
    <lineage>
        <taxon>Eukaryota</taxon>
        <taxon>Fungi</taxon>
        <taxon>Dikarya</taxon>
        <taxon>Ascomycota</taxon>
        <taxon>Pezizomycotina</taxon>
        <taxon>Eurotiomycetes</taxon>
        <taxon>Eurotiomycetidae</taxon>
        <taxon>Eurotiales</taxon>
        <taxon>Aspergillaceae</taxon>
        <taxon>Aspergillus</taxon>
        <taxon>Aspergillus subgen. Circumdati</taxon>
    </lineage>
</organism>
<dbReference type="VEuPathDB" id="FungiDB:BO71DRAFT_472809"/>
<protein>
    <recommendedName>
        <fullName evidence="4">C6 finger domain protein</fullName>
    </recommendedName>
</protein>
<feature type="compositionally biased region" description="Pro residues" evidence="1">
    <location>
        <begin position="127"/>
        <end position="148"/>
    </location>
</feature>
<dbReference type="OrthoDB" id="5303703at2759"/>